<feature type="compositionally biased region" description="Polar residues" evidence="3">
    <location>
        <begin position="211"/>
        <end position="257"/>
    </location>
</feature>
<accession>A0A8S3ZSQ1</accession>
<evidence type="ECO:0000313" key="5">
    <source>
        <dbReference type="EMBL" id="CAG5129481.1"/>
    </source>
</evidence>
<evidence type="ECO:0000256" key="3">
    <source>
        <dbReference type="SAM" id="MobiDB-lite"/>
    </source>
</evidence>
<evidence type="ECO:0000256" key="1">
    <source>
        <dbReference type="ARBA" id="ARBA00023043"/>
    </source>
</evidence>
<proteinExistence type="predicted"/>
<feature type="region of interest" description="Disordered" evidence="3">
    <location>
        <begin position="196"/>
        <end position="257"/>
    </location>
</feature>
<gene>
    <name evidence="5" type="ORF">CUNI_LOCUS15039</name>
</gene>
<name>A0A8S3ZSQ1_9EUPU</name>
<protein>
    <recommendedName>
        <fullName evidence="4">ANKLE2 third alpha/beta domain-containing protein</fullName>
    </recommendedName>
</protein>
<evidence type="ECO:0000313" key="6">
    <source>
        <dbReference type="Proteomes" id="UP000678393"/>
    </source>
</evidence>
<keyword evidence="6" id="KW-1185">Reference proteome</keyword>
<evidence type="ECO:0000259" key="4">
    <source>
        <dbReference type="Pfam" id="PF24567"/>
    </source>
</evidence>
<sequence length="669" mass="74144">MKVWAFAGPMSPGEAADFRKKWKSPTMPKLNHSVRENHKILDGERGFERFGRELADCHSTSWQEYWPFLDAFADLRSEEGLDKLNLFFHKQEVIHFVQALLRGENFVPAEQYTVNNEFILDQDLSELEESEDENDGYFSADSHSFSEDDSSDVSSSIAGERSAGSSSINTSRGMFFSLWGGVVKLIKKLTPSFGRHEQNGNSLSCAPVTNAEEQSQQSSVTSLESPTSPCNNHTDSESCESNQTDVTASFTMPDDTTQTQQAVTLSCTNGDTQLDVQINDLGNSSFQCQEHVHRVTDSLSGEQCVVSEEADMDLSRTPEKWKYRTLGKSLISDSPSPEKAFSDNLSPSSDQDEVSPAYPQPRNGHRLNVDSLDSPQDRALSSKQNSCEAHLDDSFNTKMDTFSTTLQKFTILSPTASPAMSATNTSSAPSSILTEEPCVHIFTGKMFSKFVSELKSRKYTSAAKEIPEDPSELPTVFIRQADDNSVLADVFLPMPQRAEDSWLKPRGRILDELTHKEVIKNVWVNFLVVFPTSDGANRILSLSEDAVVCAVVEGVQDDKDTYTFSSTGKVDSQSLTYLFLTSKDSLVDSKNTFTLFVRIVRSATLPVRDVFICGLPSPSRVLRSERREPPPLSPLVSTPVRPIRQPEMVDSSSAGQAHSDSVVRNLFNS</sequence>
<feature type="compositionally biased region" description="Polar residues" evidence="3">
    <location>
        <begin position="650"/>
        <end position="659"/>
    </location>
</feature>
<reference evidence="5" key="1">
    <citation type="submission" date="2021-04" db="EMBL/GenBank/DDBJ databases">
        <authorList>
            <consortium name="Molecular Ecology Group"/>
        </authorList>
    </citation>
    <scope>NUCLEOTIDE SEQUENCE</scope>
</reference>
<keyword evidence="1" id="KW-0040">ANK repeat</keyword>
<feature type="domain" description="ANKLE2 third alpha/beta" evidence="4">
    <location>
        <begin position="1"/>
        <end position="65"/>
    </location>
</feature>
<dbReference type="Proteomes" id="UP000678393">
    <property type="component" value="Unassembled WGS sequence"/>
</dbReference>
<evidence type="ECO:0000256" key="2">
    <source>
        <dbReference type="ARBA" id="ARBA00023306"/>
    </source>
</evidence>
<dbReference type="PANTHER" id="PTHR12349">
    <property type="entry name" value="ANKYRIN REPEAT AND LEM DOMAIN-CONTAINING PROTEIN 2"/>
    <property type="match status" value="1"/>
</dbReference>
<feature type="region of interest" description="Disordered" evidence="3">
    <location>
        <begin position="332"/>
        <end position="385"/>
    </location>
</feature>
<organism evidence="5 6">
    <name type="scientific">Candidula unifasciata</name>
    <dbReference type="NCBI Taxonomy" id="100452"/>
    <lineage>
        <taxon>Eukaryota</taxon>
        <taxon>Metazoa</taxon>
        <taxon>Spiralia</taxon>
        <taxon>Lophotrochozoa</taxon>
        <taxon>Mollusca</taxon>
        <taxon>Gastropoda</taxon>
        <taxon>Heterobranchia</taxon>
        <taxon>Euthyneura</taxon>
        <taxon>Panpulmonata</taxon>
        <taxon>Eupulmonata</taxon>
        <taxon>Stylommatophora</taxon>
        <taxon>Helicina</taxon>
        <taxon>Helicoidea</taxon>
        <taxon>Geomitridae</taxon>
        <taxon>Candidula</taxon>
    </lineage>
</organism>
<dbReference type="OrthoDB" id="6159667at2759"/>
<feature type="region of interest" description="Disordered" evidence="3">
    <location>
        <begin position="622"/>
        <end position="660"/>
    </location>
</feature>
<comment type="caution">
    <text evidence="5">The sequence shown here is derived from an EMBL/GenBank/DDBJ whole genome shotgun (WGS) entry which is preliminary data.</text>
</comment>
<feature type="region of interest" description="Disordered" evidence="3">
    <location>
        <begin position="130"/>
        <end position="167"/>
    </location>
</feature>
<dbReference type="InterPro" id="IPR056237">
    <property type="entry name" value="ANKLE2_3rd"/>
</dbReference>
<dbReference type="EMBL" id="CAJHNH020003513">
    <property type="protein sequence ID" value="CAG5129481.1"/>
    <property type="molecule type" value="Genomic_DNA"/>
</dbReference>
<keyword evidence="2" id="KW-0131">Cell cycle</keyword>
<dbReference type="PANTHER" id="PTHR12349:SF4">
    <property type="entry name" value="ANKYRIN REPEAT AND LEM DOMAIN-CONTAINING PROTEIN 2"/>
    <property type="match status" value="1"/>
</dbReference>
<feature type="compositionally biased region" description="Polar residues" evidence="3">
    <location>
        <begin position="371"/>
        <end position="385"/>
    </location>
</feature>
<dbReference type="Pfam" id="PF24567">
    <property type="entry name" value="ANKLE2_3rd"/>
    <property type="match status" value="1"/>
</dbReference>
<dbReference type="AlphaFoldDB" id="A0A8S3ZSQ1"/>